<evidence type="ECO:0008006" key="3">
    <source>
        <dbReference type="Google" id="ProtNLM"/>
    </source>
</evidence>
<dbReference type="AlphaFoldDB" id="A0A5N1JM72"/>
<comment type="caution">
    <text evidence="1">The sequence shown here is derived from an EMBL/GenBank/DDBJ whole genome shotgun (WGS) entry which is preliminary data.</text>
</comment>
<gene>
    <name evidence="1" type="ORF">F0P93_05755</name>
</gene>
<protein>
    <recommendedName>
        <fullName evidence="3">Tail protein</fullName>
    </recommendedName>
</protein>
<dbReference type="Proteomes" id="UP000326344">
    <property type="component" value="Unassembled WGS sequence"/>
</dbReference>
<keyword evidence="2" id="KW-1185">Reference proteome</keyword>
<name>A0A5N1JM72_9BACT</name>
<organism evidence="1 2">
    <name type="scientific">Larkinella humicola</name>
    <dbReference type="NCBI Taxonomy" id="2607654"/>
    <lineage>
        <taxon>Bacteria</taxon>
        <taxon>Pseudomonadati</taxon>
        <taxon>Bacteroidota</taxon>
        <taxon>Cytophagia</taxon>
        <taxon>Cytophagales</taxon>
        <taxon>Spirosomataceae</taxon>
        <taxon>Larkinella</taxon>
    </lineage>
</organism>
<evidence type="ECO:0000313" key="2">
    <source>
        <dbReference type="Proteomes" id="UP000326344"/>
    </source>
</evidence>
<reference evidence="1 2" key="1">
    <citation type="submission" date="2019-09" db="EMBL/GenBank/DDBJ databases">
        <title>Genome Sequence of Larkinella sp MA1.</title>
        <authorList>
            <person name="Srinivasan S."/>
        </authorList>
    </citation>
    <scope>NUCLEOTIDE SEQUENCE [LARGE SCALE GENOMIC DNA]</scope>
    <source>
        <strain evidence="1 2">MA1</strain>
    </source>
</reference>
<dbReference type="EMBL" id="VTWS01000001">
    <property type="protein sequence ID" value="KAA9357241.1"/>
    <property type="molecule type" value="Genomic_DNA"/>
</dbReference>
<accession>A0A5N1JM72</accession>
<sequence>MTGYNLRFWADYYPVDILDPVAGTYRPGNLRRIHLYQKGYDGNPFEMHRPEDHILTAESVVTIESVSDGEELFGAIVGRKAQIQLVVDDHFALEAVYSNSERDFWITIDESVNSGLSYDKNLFTGWVSAWDVKEPYTQAPYVVQITASCGLASLKNIPYSSYPTKAIRRGIGNTNEALQHCLAHVGYDLPIYTSLPLAEEANQLPTPGVAPAAPFSPLVYLKHDEQLFQGKSCYDALKTILQSMGARLCQQDGAFRISRWGQFSHPITNAPIGFNPEYIQWRDNGSLLSGTPPVGQWLITERIDRRIDKDADGLPLQGGSLFFEPIYHRAEVAVAYGDDRNEMPNGDFSDVTGLLPTGFTPRQPGIQARRIGEGTVDNPYALQIDGYSDTNETKIDLINIASPYIEVPSRNGTTLEADLWKLSLTYINRNTRGVKLQISATTAKTTFYLQNDGTWKDRGRFSYYYTHDNFYPDGDKIQKAKPTRGINVEIEMPEVPDSGAYKLQIAFFRGRRLDGQLATPSPQIEIRDVRLSRRDSSKEPLKGERYIAALQTTDPVRSVDETTLTLADQRSAKREYLTAAGFPPVAIKNTYYRFRTGAMRRVESSVATSKWQTRPSTFHESKPLAQILAYERLALTGAIRRGFEGDLFCVEPIRPLDVLVFPEIRDASNQPIRMLILSHSIGDFSQIARVRAVEIPGQVAGAIDVMGYWETQDGVLIPMDDNEDNLASAGPGKSKAGNELLKALIDKRIANQLLGSPLLPGIRVGMTDGQGHAVLPPGAPEQLVLKVKDAGILKYIQPTTRLLNAFGLKIK</sequence>
<proteinExistence type="predicted"/>
<dbReference type="RefSeq" id="WP_150875336.1">
    <property type="nucleotide sequence ID" value="NZ_VTWS01000001.1"/>
</dbReference>
<evidence type="ECO:0000313" key="1">
    <source>
        <dbReference type="EMBL" id="KAA9357241.1"/>
    </source>
</evidence>